<dbReference type="PIRSF" id="PIRSF035652">
    <property type="entry name" value="CHP02436"/>
    <property type="match status" value="1"/>
</dbReference>
<name>A0A4R1RN30_9FLAO</name>
<accession>A0A4R1RN30</accession>
<keyword evidence="2" id="KW-1185">Reference proteome</keyword>
<dbReference type="InterPro" id="IPR036583">
    <property type="entry name" value="23S_rRNA_IVS_sf"/>
</dbReference>
<evidence type="ECO:0000313" key="2">
    <source>
        <dbReference type="Proteomes" id="UP000295455"/>
    </source>
</evidence>
<dbReference type="NCBIfam" id="TIGR02436">
    <property type="entry name" value="four helix bundle protein"/>
    <property type="match status" value="1"/>
</dbReference>
<protein>
    <submittedName>
        <fullName evidence="1">Four helix bundle protein</fullName>
    </submittedName>
</protein>
<dbReference type="Gene3D" id="1.20.1440.60">
    <property type="entry name" value="23S rRNA-intervening sequence"/>
    <property type="match status" value="1"/>
</dbReference>
<dbReference type="AlphaFoldDB" id="A0A4R1RN30"/>
<dbReference type="InterPro" id="IPR012657">
    <property type="entry name" value="23S_rRNA-intervening_sequence"/>
</dbReference>
<dbReference type="EMBL" id="SLUP01000002">
    <property type="protein sequence ID" value="TCL67698.1"/>
    <property type="molecule type" value="Genomic_DNA"/>
</dbReference>
<reference evidence="1 2" key="1">
    <citation type="submission" date="2019-03" db="EMBL/GenBank/DDBJ databases">
        <title>Genomic Encyclopedia of Type Strains, Phase IV (KMG-IV): sequencing the most valuable type-strain genomes for metagenomic binning, comparative biology and taxonomic classification.</title>
        <authorList>
            <person name="Goeker M."/>
        </authorList>
    </citation>
    <scope>NUCLEOTIDE SEQUENCE [LARGE SCALE GENOMIC DNA]</scope>
    <source>
        <strain evidence="1 2">DSM 18792</strain>
    </source>
</reference>
<dbReference type="RefSeq" id="WP_132215494.1">
    <property type="nucleotide sequence ID" value="NZ_OX156936.1"/>
</dbReference>
<gene>
    <name evidence="1" type="ORF">EV196_102258</name>
</gene>
<dbReference type="SUPFAM" id="SSF158446">
    <property type="entry name" value="IVS-encoded protein-like"/>
    <property type="match status" value="1"/>
</dbReference>
<dbReference type="Pfam" id="PF05635">
    <property type="entry name" value="23S_rRNA_IVP"/>
    <property type="match status" value="1"/>
</dbReference>
<dbReference type="OrthoDB" id="285993at2"/>
<proteinExistence type="predicted"/>
<dbReference type="Proteomes" id="UP000295455">
    <property type="component" value="Unassembled WGS sequence"/>
</dbReference>
<organism evidence="1 2">
    <name type="scientific">Mariniflexile fucanivorans</name>
    <dbReference type="NCBI Taxonomy" id="264023"/>
    <lineage>
        <taxon>Bacteria</taxon>
        <taxon>Pseudomonadati</taxon>
        <taxon>Bacteroidota</taxon>
        <taxon>Flavobacteriia</taxon>
        <taxon>Flavobacteriales</taxon>
        <taxon>Flavobacteriaceae</taxon>
        <taxon>Mariniflexile</taxon>
    </lineage>
</organism>
<sequence length="117" mass="13159">MKEQLKLRTKVFAHNCVKLTQSFPNTYLANHIKGQLIRCSTSVAANYRATCIAQSKPSFVAKISIVIEEVDESNFWLEFALDENLVLKEVIESIMKESSELTSIFIASRKTASSNSQ</sequence>
<comment type="caution">
    <text evidence="1">The sequence shown here is derived from an EMBL/GenBank/DDBJ whole genome shotgun (WGS) entry which is preliminary data.</text>
</comment>
<evidence type="ECO:0000313" key="1">
    <source>
        <dbReference type="EMBL" id="TCL67698.1"/>
    </source>
</evidence>